<dbReference type="Proteomes" id="UP001165064">
    <property type="component" value="Unassembled WGS sequence"/>
</dbReference>
<sequence length="281" mass="32067">MSQAGSDEDVQVNEEESNQLNDEISYLREQPQTTQTDNSNDSALAALGVRFMEQDSLERKVAADADKMIVTRDIELDEKRLEKAKSKYNKLEIKLKSLQSKLNSGNTRISVKQKLRLDIENLKKEEIDPLLHDIKEITERLSEAKQKSQSRQVDDSDSTVQQLPSETKKEFLIRTGKITAFGSANGFFEDQDANDHHSVPTHRNLMGPGLEEFEDEEGTDEIQEINSDEDLSEESMKVEDDDDVLSDDDVHVLKKRQTKRKEDDNDYSEDDADVLIDSEED</sequence>
<evidence type="ECO:0000313" key="1">
    <source>
        <dbReference type="EMBL" id="GME73759.1"/>
    </source>
</evidence>
<keyword evidence="2" id="KW-1185">Reference proteome</keyword>
<organism evidence="1 2">
    <name type="scientific">Ambrosiozyma monospora</name>
    <name type="common">Yeast</name>
    <name type="synonym">Endomycopsis monosporus</name>
    <dbReference type="NCBI Taxonomy" id="43982"/>
    <lineage>
        <taxon>Eukaryota</taxon>
        <taxon>Fungi</taxon>
        <taxon>Dikarya</taxon>
        <taxon>Ascomycota</taxon>
        <taxon>Saccharomycotina</taxon>
        <taxon>Pichiomycetes</taxon>
        <taxon>Pichiales</taxon>
        <taxon>Pichiaceae</taxon>
        <taxon>Ambrosiozyma</taxon>
    </lineage>
</organism>
<proteinExistence type="predicted"/>
<comment type="caution">
    <text evidence="1">The sequence shown here is derived from an EMBL/GenBank/DDBJ whole genome shotgun (WGS) entry which is preliminary data.</text>
</comment>
<evidence type="ECO:0000313" key="2">
    <source>
        <dbReference type="Proteomes" id="UP001165064"/>
    </source>
</evidence>
<protein>
    <submittedName>
        <fullName evidence="1">Unnamed protein product</fullName>
    </submittedName>
</protein>
<name>A0ACB5SV84_AMBMO</name>
<accession>A0ACB5SV84</accession>
<reference evidence="1" key="1">
    <citation type="submission" date="2023-04" db="EMBL/GenBank/DDBJ databases">
        <title>Ambrosiozyma monospora NBRC 10751.</title>
        <authorList>
            <person name="Ichikawa N."/>
            <person name="Sato H."/>
            <person name="Tonouchi N."/>
        </authorList>
    </citation>
    <scope>NUCLEOTIDE SEQUENCE</scope>
    <source>
        <strain evidence="1">NBRC 10751</strain>
    </source>
</reference>
<gene>
    <name evidence="1" type="ORF">Amon02_000152200</name>
</gene>
<dbReference type="EMBL" id="BSXS01000751">
    <property type="protein sequence ID" value="GME73759.1"/>
    <property type="molecule type" value="Genomic_DNA"/>
</dbReference>